<proteinExistence type="predicted"/>
<evidence type="ECO:0000313" key="2">
    <source>
        <dbReference type="WBParaSite" id="PSU_v2.g13752.t1"/>
    </source>
</evidence>
<dbReference type="Proteomes" id="UP000887577">
    <property type="component" value="Unplaced"/>
</dbReference>
<sequence>MSELDEEYMLHTDYSWDNFKVLNSNNNKKDSTQRIAVFEHKSRQYVRVFESTSKKYYYRCIECHSKKQEVKAKISIDGLMFKVFEPFSHICSPKRYLDVVMIAKEPINAIANERPQTEEPHPSSSSSEEVVSAAFIRKKQMTKKNTTKKKSTSESDNKWIELDSSKFEYGCSARGIPRTRLMVFEAEKCDKVQIYGIDCNKKHYKCLKCHIAKAYVSKDTVKIVRDHSCFLQSYAKAKEEQERITKLQIFQPEEFEYGMNQNFDAKKRLIIFEPNSDRKFCREYSFNVKNSVFLCTKCHPKFVSARIKKDKNGIEYVEASNAHRCKPRLYKGIKAQQDSFKDIAGQLQIFKTPNFKFLLNGRGAANGRLIIFVTKSKVYEYFRTTATSHSYICLGCERDPHNVKRKAYVIKDENGNECIKANMSHLCENINYKEVLKSQEKIKERYGLL</sequence>
<dbReference type="AlphaFoldDB" id="A0A914Y3E1"/>
<organism evidence="1 2">
    <name type="scientific">Panagrolaimus superbus</name>
    <dbReference type="NCBI Taxonomy" id="310955"/>
    <lineage>
        <taxon>Eukaryota</taxon>
        <taxon>Metazoa</taxon>
        <taxon>Ecdysozoa</taxon>
        <taxon>Nematoda</taxon>
        <taxon>Chromadorea</taxon>
        <taxon>Rhabditida</taxon>
        <taxon>Tylenchina</taxon>
        <taxon>Panagrolaimomorpha</taxon>
        <taxon>Panagrolaimoidea</taxon>
        <taxon>Panagrolaimidae</taxon>
        <taxon>Panagrolaimus</taxon>
    </lineage>
</organism>
<reference evidence="2" key="1">
    <citation type="submission" date="2022-11" db="UniProtKB">
        <authorList>
            <consortium name="WormBaseParasite"/>
        </authorList>
    </citation>
    <scope>IDENTIFICATION</scope>
</reference>
<keyword evidence="1" id="KW-1185">Reference proteome</keyword>
<accession>A0A914Y3E1</accession>
<evidence type="ECO:0000313" key="1">
    <source>
        <dbReference type="Proteomes" id="UP000887577"/>
    </source>
</evidence>
<name>A0A914Y3E1_9BILA</name>
<protein>
    <submittedName>
        <fullName evidence="2">Uncharacterized protein</fullName>
    </submittedName>
</protein>
<dbReference type="WBParaSite" id="PSU_v2.g13752.t1">
    <property type="protein sequence ID" value="PSU_v2.g13752.t1"/>
    <property type="gene ID" value="PSU_v2.g13752"/>
</dbReference>